<evidence type="ECO:0000256" key="1">
    <source>
        <dbReference type="SAM" id="MobiDB-lite"/>
    </source>
</evidence>
<dbReference type="OrthoDB" id="2367075at2759"/>
<dbReference type="Pfam" id="PF00651">
    <property type="entry name" value="BTB"/>
    <property type="match status" value="1"/>
</dbReference>
<evidence type="ECO:0000313" key="4">
    <source>
        <dbReference type="Proteomes" id="UP000053558"/>
    </source>
</evidence>
<dbReference type="Gene3D" id="3.30.710.10">
    <property type="entry name" value="Potassium Channel Kv1.1, Chain A"/>
    <property type="match status" value="1"/>
</dbReference>
<accession>A0A5M3N6R1</accession>
<dbReference type="AlphaFoldDB" id="A0A5M3N6R1"/>
<name>A0A5M3N6R1_CONPW</name>
<organism evidence="3 4">
    <name type="scientific">Coniophora puteana (strain RWD-64-598)</name>
    <name type="common">Brown rot fungus</name>
    <dbReference type="NCBI Taxonomy" id="741705"/>
    <lineage>
        <taxon>Eukaryota</taxon>
        <taxon>Fungi</taxon>
        <taxon>Dikarya</taxon>
        <taxon>Basidiomycota</taxon>
        <taxon>Agaricomycotina</taxon>
        <taxon>Agaricomycetes</taxon>
        <taxon>Agaricomycetidae</taxon>
        <taxon>Boletales</taxon>
        <taxon>Coniophorineae</taxon>
        <taxon>Coniophoraceae</taxon>
        <taxon>Coniophora</taxon>
    </lineage>
</organism>
<feature type="domain" description="BTB" evidence="2">
    <location>
        <begin position="29"/>
        <end position="102"/>
    </location>
</feature>
<proteinExistence type="predicted"/>
<dbReference type="RefSeq" id="XP_007763717.1">
    <property type="nucleotide sequence ID" value="XM_007765527.1"/>
</dbReference>
<feature type="region of interest" description="Disordered" evidence="1">
    <location>
        <begin position="234"/>
        <end position="255"/>
    </location>
</feature>
<dbReference type="Proteomes" id="UP000053558">
    <property type="component" value="Unassembled WGS sequence"/>
</dbReference>
<dbReference type="OMA" id="REYHHIP"/>
<dbReference type="InterPro" id="IPR000210">
    <property type="entry name" value="BTB/POZ_dom"/>
</dbReference>
<dbReference type="SUPFAM" id="SSF54695">
    <property type="entry name" value="POZ domain"/>
    <property type="match status" value="1"/>
</dbReference>
<dbReference type="EMBL" id="JH711573">
    <property type="protein sequence ID" value="EIW87122.1"/>
    <property type="molecule type" value="Genomic_DNA"/>
</dbReference>
<dbReference type="PROSITE" id="PS50097">
    <property type="entry name" value="BTB"/>
    <property type="match status" value="1"/>
</dbReference>
<dbReference type="GeneID" id="19201621"/>
<comment type="caution">
    <text evidence="3">The sequence shown here is derived from an EMBL/GenBank/DDBJ whole genome shotgun (WGS) entry which is preliminary data.</text>
</comment>
<dbReference type="KEGG" id="cput:CONPUDRAFT_141375"/>
<feature type="compositionally biased region" description="Polar residues" evidence="1">
    <location>
        <begin position="243"/>
        <end position="255"/>
    </location>
</feature>
<reference evidence="4" key="1">
    <citation type="journal article" date="2012" name="Science">
        <title>The Paleozoic origin of enzymatic lignin decomposition reconstructed from 31 fungal genomes.</title>
        <authorList>
            <person name="Floudas D."/>
            <person name="Binder M."/>
            <person name="Riley R."/>
            <person name="Barry K."/>
            <person name="Blanchette R.A."/>
            <person name="Henrissat B."/>
            <person name="Martinez A.T."/>
            <person name="Otillar R."/>
            <person name="Spatafora J.W."/>
            <person name="Yadav J.S."/>
            <person name="Aerts A."/>
            <person name="Benoit I."/>
            <person name="Boyd A."/>
            <person name="Carlson A."/>
            <person name="Copeland A."/>
            <person name="Coutinho P.M."/>
            <person name="de Vries R.P."/>
            <person name="Ferreira P."/>
            <person name="Findley K."/>
            <person name="Foster B."/>
            <person name="Gaskell J."/>
            <person name="Glotzer D."/>
            <person name="Gorecki P."/>
            <person name="Heitman J."/>
            <person name="Hesse C."/>
            <person name="Hori C."/>
            <person name="Igarashi K."/>
            <person name="Jurgens J.A."/>
            <person name="Kallen N."/>
            <person name="Kersten P."/>
            <person name="Kohler A."/>
            <person name="Kuees U."/>
            <person name="Kumar T.K.A."/>
            <person name="Kuo A."/>
            <person name="LaButti K."/>
            <person name="Larrondo L.F."/>
            <person name="Lindquist E."/>
            <person name="Ling A."/>
            <person name="Lombard V."/>
            <person name="Lucas S."/>
            <person name="Lundell T."/>
            <person name="Martin R."/>
            <person name="McLaughlin D.J."/>
            <person name="Morgenstern I."/>
            <person name="Morin E."/>
            <person name="Murat C."/>
            <person name="Nagy L.G."/>
            <person name="Nolan M."/>
            <person name="Ohm R.A."/>
            <person name="Patyshakuliyeva A."/>
            <person name="Rokas A."/>
            <person name="Ruiz-Duenas F.J."/>
            <person name="Sabat G."/>
            <person name="Salamov A."/>
            <person name="Samejima M."/>
            <person name="Schmutz J."/>
            <person name="Slot J.C."/>
            <person name="St John F."/>
            <person name="Stenlid J."/>
            <person name="Sun H."/>
            <person name="Sun S."/>
            <person name="Syed K."/>
            <person name="Tsang A."/>
            <person name="Wiebenga A."/>
            <person name="Young D."/>
            <person name="Pisabarro A."/>
            <person name="Eastwood D.C."/>
            <person name="Martin F."/>
            <person name="Cullen D."/>
            <person name="Grigoriev I.V."/>
            <person name="Hibbett D.S."/>
        </authorList>
    </citation>
    <scope>NUCLEOTIDE SEQUENCE [LARGE SCALE GENOMIC DNA]</scope>
    <source>
        <strain evidence="4">RWD-64-598 SS2</strain>
    </source>
</reference>
<keyword evidence="4" id="KW-1185">Reference proteome</keyword>
<sequence length="255" mass="28136">MSTIAHESNAYTTTTMSAGIHHDDKFYFTNVVFMAGRTFFRIPRQILEAHSEVFRDMFCMPAGDRPTEGSSDQNPIFLEGIASHDFAQLLKVLLGSPVGHADDLPQSASDWSAVLNLSHLWGMDSIHSFAFEKLSGMNLDPVDKAALGIRHNFPEWVKPALNELSRRTQPLCRRDVEKLGLDVVLRLAEVRESIVGATWAGGSIGSTAVGRRTAAHLDFGERIEEVFAEHFPRSVPGDPVKKTQGNSTTPMIKSC</sequence>
<evidence type="ECO:0000313" key="3">
    <source>
        <dbReference type="EMBL" id="EIW87122.1"/>
    </source>
</evidence>
<evidence type="ECO:0000259" key="2">
    <source>
        <dbReference type="PROSITE" id="PS50097"/>
    </source>
</evidence>
<gene>
    <name evidence="3" type="ORF">CONPUDRAFT_141375</name>
</gene>
<protein>
    <recommendedName>
        <fullName evidence="2">BTB domain-containing protein</fullName>
    </recommendedName>
</protein>
<dbReference type="InterPro" id="IPR011333">
    <property type="entry name" value="SKP1/BTB/POZ_sf"/>
</dbReference>